<feature type="region of interest" description="Disordered" evidence="1">
    <location>
        <begin position="90"/>
        <end position="155"/>
    </location>
</feature>
<dbReference type="AlphaFoldDB" id="A0A3B0CGK2"/>
<feature type="compositionally biased region" description="Acidic residues" evidence="1">
    <location>
        <begin position="125"/>
        <end position="139"/>
    </location>
</feature>
<dbReference type="OrthoDB" id="2923612at2"/>
<gene>
    <name evidence="2" type="ORF">D7M11_15045</name>
</gene>
<dbReference type="Proteomes" id="UP000282311">
    <property type="component" value="Unassembled WGS sequence"/>
</dbReference>
<keyword evidence="3" id="KW-1185">Reference proteome</keyword>
<accession>A0A3B0CGK2</accession>
<dbReference type="RefSeq" id="WP_120748046.1">
    <property type="nucleotide sequence ID" value="NZ_RBAH01000009.1"/>
</dbReference>
<evidence type="ECO:0000313" key="3">
    <source>
        <dbReference type="Proteomes" id="UP000282311"/>
    </source>
</evidence>
<organism evidence="2 3">
    <name type="scientific">Paenibacillus ginsengarvi</name>
    <dbReference type="NCBI Taxonomy" id="400777"/>
    <lineage>
        <taxon>Bacteria</taxon>
        <taxon>Bacillati</taxon>
        <taxon>Bacillota</taxon>
        <taxon>Bacilli</taxon>
        <taxon>Bacillales</taxon>
        <taxon>Paenibacillaceae</taxon>
        <taxon>Paenibacillus</taxon>
    </lineage>
</organism>
<evidence type="ECO:0000256" key="1">
    <source>
        <dbReference type="SAM" id="MobiDB-lite"/>
    </source>
</evidence>
<sequence>MEYAFIIEPLAFTAFESEDEQIRQCKEWGLLSDKAAKAKTYAYKGYGTNIACQIVGYVDKITAVIELEGGQRHCIHPAYLKEMQASSFARRLTSSAEETEPTAAEEPAPPPTEEEAPDAAIALPAEEETPAAEQQEDTEETAKPPGKAKKGKAAKLELPEDKVKMVATVQEFTTVPNNFSDNDDEVIIYEAVSIQEPELEIGTAWSSNSATLKKLELNVGDVITFEAKIIAKKLTKHPVPYKINNPSKLQKQ</sequence>
<dbReference type="EMBL" id="RBAH01000009">
    <property type="protein sequence ID" value="RKN84310.1"/>
    <property type="molecule type" value="Genomic_DNA"/>
</dbReference>
<comment type="caution">
    <text evidence="2">The sequence shown here is derived from an EMBL/GenBank/DDBJ whole genome shotgun (WGS) entry which is preliminary data.</text>
</comment>
<evidence type="ECO:0000313" key="2">
    <source>
        <dbReference type="EMBL" id="RKN84310.1"/>
    </source>
</evidence>
<reference evidence="2 3" key="1">
    <citation type="journal article" date="2007" name="Int. J. Syst. Evol. Microbiol.">
        <title>Paenibacillus ginsengarvi sp. nov., isolated from soil from ginseng cultivation.</title>
        <authorList>
            <person name="Yoon M.H."/>
            <person name="Ten L.N."/>
            <person name="Im W.T."/>
        </authorList>
    </citation>
    <scope>NUCLEOTIDE SEQUENCE [LARGE SCALE GENOMIC DNA]</scope>
    <source>
        <strain evidence="2 3">KCTC 13059</strain>
    </source>
</reference>
<name>A0A3B0CGK2_9BACL</name>
<proteinExistence type="predicted"/>
<protein>
    <submittedName>
        <fullName evidence="2">Uncharacterized protein</fullName>
    </submittedName>
</protein>